<dbReference type="STRING" id="36166.T1GMA2"/>
<feature type="domain" description="Major facilitator superfamily (MFS) profile" evidence="10">
    <location>
        <begin position="1"/>
        <end position="379"/>
    </location>
</feature>
<dbReference type="EnsemblMetazoa" id="MESCA004671-RA">
    <property type="protein sequence ID" value="MESCA004671-PA"/>
    <property type="gene ID" value="MESCA004671"/>
</dbReference>
<dbReference type="PANTHER" id="PTHR48021:SF7">
    <property type="entry name" value="RH09188P"/>
    <property type="match status" value="1"/>
</dbReference>
<feature type="transmembrane region" description="Helical" evidence="9">
    <location>
        <begin position="351"/>
        <end position="375"/>
    </location>
</feature>
<feature type="transmembrane region" description="Helical" evidence="9">
    <location>
        <begin position="288"/>
        <end position="312"/>
    </location>
</feature>
<feature type="compositionally biased region" description="Basic and acidic residues" evidence="8">
    <location>
        <begin position="403"/>
        <end position="415"/>
    </location>
</feature>
<evidence type="ECO:0000256" key="6">
    <source>
        <dbReference type="ARBA" id="ARBA00023180"/>
    </source>
</evidence>
<comment type="similarity">
    <text evidence="7">Belongs to the major facilitator superfamily. Sugar transporter (TC 2.A.1.1) family. Trehalose transporter subfamily.</text>
</comment>
<feature type="region of interest" description="Disordered" evidence="8">
    <location>
        <begin position="395"/>
        <end position="415"/>
    </location>
</feature>
<reference evidence="11" key="2">
    <citation type="submission" date="2015-06" db="UniProtKB">
        <authorList>
            <consortium name="EnsemblMetazoa"/>
        </authorList>
    </citation>
    <scope>IDENTIFICATION</scope>
</reference>
<evidence type="ECO:0000256" key="8">
    <source>
        <dbReference type="SAM" id="MobiDB-lite"/>
    </source>
</evidence>
<keyword evidence="6" id="KW-0325">Glycoprotein</keyword>
<dbReference type="PANTHER" id="PTHR48021">
    <property type="match status" value="1"/>
</dbReference>
<evidence type="ECO:0000256" key="7">
    <source>
        <dbReference type="ARBA" id="ARBA00024348"/>
    </source>
</evidence>
<organism evidence="11 12">
    <name type="scientific">Megaselia scalaris</name>
    <name type="common">Humpbacked fly</name>
    <name type="synonym">Phora scalaris</name>
    <dbReference type="NCBI Taxonomy" id="36166"/>
    <lineage>
        <taxon>Eukaryota</taxon>
        <taxon>Metazoa</taxon>
        <taxon>Ecdysozoa</taxon>
        <taxon>Arthropoda</taxon>
        <taxon>Hexapoda</taxon>
        <taxon>Insecta</taxon>
        <taxon>Pterygota</taxon>
        <taxon>Neoptera</taxon>
        <taxon>Endopterygota</taxon>
        <taxon>Diptera</taxon>
        <taxon>Brachycera</taxon>
        <taxon>Muscomorpha</taxon>
        <taxon>Platypezoidea</taxon>
        <taxon>Phoridae</taxon>
        <taxon>Megaseliini</taxon>
        <taxon>Megaselia</taxon>
    </lineage>
</organism>
<evidence type="ECO:0000256" key="9">
    <source>
        <dbReference type="SAM" id="Phobius"/>
    </source>
</evidence>
<feature type="transmembrane region" description="Helical" evidence="9">
    <location>
        <begin position="254"/>
        <end position="273"/>
    </location>
</feature>
<dbReference type="InterPro" id="IPR005829">
    <property type="entry name" value="Sugar_transporter_CS"/>
</dbReference>
<dbReference type="FunFam" id="1.20.1250.20:FF:000055">
    <property type="entry name" value="Facilitated trehalose transporter Tret1-2 homolog"/>
    <property type="match status" value="1"/>
</dbReference>
<reference evidence="12" key="1">
    <citation type="submission" date="2013-02" db="EMBL/GenBank/DDBJ databases">
        <authorList>
            <person name="Hughes D."/>
        </authorList>
    </citation>
    <scope>NUCLEOTIDE SEQUENCE</scope>
    <source>
        <strain>Durham</strain>
        <strain evidence="12">NC isolate 2 -- Noor lab</strain>
    </source>
</reference>
<evidence type="ECO:0000313" key="12">
    <source>
        <dbReference type="Proteomes" id="UP000015102"/>
    </source>
</evidence>
<dbReference type="GO" id="GO:0022857">
    <property type="term" value="F:transmembrane transporter activity"/>
    <property type="evidence" value="ECO:0007669"/>
    <property type="project" value="InterPro"/>
</dbReference>
<keyword evidence="12" id="KW-1185">Reference proteome</keyword>
<feature type="transmembrane region" description="Helical" evidence="9">
    <location>
        <begin position="91"/>
        <end position="112"/>
    </location>
</feature>
<evidence type="ECO:0000256" key="4">
    <source>
        <dbReference type="ARBA" id="ARBA00022989"/>
    </source>
</evidence>
<protein>
    <recommendedName>
        <fullName evidence="10">Major facilitator superfamily (MFS) profile domain-containing protein</fullName>
    </recommendedName>
</protein>
<evidence type="ECO:0000256" key="1">
    <source>
        <dbReference type="ARBA" id="ARBA00004651"/>
    </source>
</evidence>
<feature type="transmembrane region" description="Helical" evidence="9">
    <location>
        <begin position="222"/>
        <end position="242"/>
    </location>
</feature>
<dbReference type="PROSITE" id="PS00217">
    <property type="entry name" value="SUGAR_TRANSPORT_2"/>
    <property type="match status" value="1"/>
</dbReference>
<dbReference type="EMBL" id="CAQQ02197982">
    <property type="status" value="NOT_ANNOTATED_CDS"/>
    <property type="molecule type" value="Genomic_DNA"/>
</dbReference>
<comment type="subcellular location">
    <subcellularLocation>
        <location evidence="1">Cell membrane</location>
        <topology evidence="1">Multi-pass membrane protein</topology>
    </subcellularLocation>
</comment>
<dbReference type="PRINTS" id="PR00171">
    <property type="entry name" value="SUGRTRNSPORT"/>
</dbReference>
<feature type="transmembrane region" description="Helical" evidence="9">
    <location>
        <begin position="187"/>
        <end position="210"/>
    </location>
</feature>
<dbReference type="InterPro" id="IPR005828">
    <property type="entry name" value="MFS_sugar_transport-like"/>
</dbReference>
<dbReference type="InterPro" id="IPR050549">
    <property type="entry name" value="MFS_Trehalose_Transporter"/>
</dbReference>
<evidence type="ECO:0000256" key="5">
    <source>
        <dbReference type="ARBA" id="ARBA00023136"/>
    </source>
</evidence>
<dbReference type="Gene3D" id="1.20.1250.20">
    <property type="entry name" value="MFS general substrate transporter like domains"/>
    <property type="match status" value="1"/>
</dbReference>
<keyword evidence="3 9" id="KW-0812">Transmembrane</keyword>
<dbReference type="HOGENOM" id="CLU_001265_30_5_1"/>
<sequence length="415" mass="46213">MDYIGRKKTLLITQVPACFGWILIACANDVGLIYAGRLFVGLGSGMVGAPARVYTSEVTQPHLRGMLSALASVSISFGVLFQYTLGSITTWKVLSIISACLPVLAFVLMLLMPETPNYLIGKDKQVKAEKSMTKLRDSKYNINTEITQLVDFNAKLHPPQDPNKLDEKPDKQQLIKALMSPSALKPFAILFIYFLMYQFSGVNTITFYAVDIFKASGTNLDKYMCTIILGVVRLVFTIVACISLRKLGRRPLTFISGIGCAATMIGLGVYMYYKQAWELAGEEPKVTWFPVACIFIFQVTCAVGFLVVPWVMIGELYPQKVRGIMGGLTTCSAHIFVFIVVKTYPFLCDVIYVHGAFMLYGCISLLGTVFFYFCLPETKGKSLQEIEDYFSGRSDSLKRKKNTNNEKVQEGKLLP</sequence>
<feature type="transmembrane region" description="Helical" evidence="9">
    <location>
        <begin position="324"/>
        <end position="345"/>
    </location>
</feature>
<dbReference type="OMA" id="VSECCPK"/>
<dbReference type="Pfam" id="PF00083">
    <property type="entry name" value="Sugar_tr"/>
    <property type="match status" value="1"/>
</dbReference>
<dbReference type="PROSITE" id="PS51257">
    <property type="entry name" value="PROKAR_LIPOPROTEIN"/>
    <property type="match status" value="1"/>
</dbReference>
<dbReference type="SUPFAM" id="SSF103473">
    <property type="entry name" value="MFS general substrate transporter"/>
    <property type="match status" value="1"/>
</dbReference>
<accession>T1GMA2</accession>
<keyword evidence="5 9" id="KW-0472">Membrane</keyword>
<feature type="transmembrane region" description="Helical" evidence="9">
    <location>
        <begin position="66"/>
        <end position="85"/>
    </location>
</feature>
<dbReference type="InterPro" id="IPR020846">
    <property type="entry name" value="MFS_dom"/>
</dbReference>
<evidence type="ECO:0000313" key="11">
    <source>
        <dbReference type="EnsemblMetazoa" id="MESCA004671-PA"/>
    </source>
</evidence>
<dbReference type="InterPro" id="IPR003663">
    <property type="entry name" value="Sugar/inositol_transpt"/>
</dbReference>
<keyword evidence="4 9" id="KW-1133">Transmembrane helix</keyword>
<evidence type="ECO:0000256" key="2">
    <source>
        <dbReference type="ARBA" id="ARBA00022475"/>
    </source>
</evidence>
<dbReference type="InterPro" id="IPR036259">
    <property type="entry name" value="MFS_trans_sf"/>
</dbReference>
<evidence type="ECO:0000259" key="10">
    <source>
        <dbReference type="PROSITE" id="PS50850"/>
    </source>
</evidence>
<keyword evidence="2" id="KW-1003">Cell membrane</keyword>
<dbReference type="AlphaFoldDB" id="T1GMA2"/>
<evidence type="ECO:0000256" key="3">
    <source>
        <dbReference type="ARBA" id="ARBA00022692"/>
    </source>
</evidence>
<dbReference type="Proteomes" id="UP000015102">
    <property type="component" value="Unassembled WGS sequence"/>
</dbReference>
<dbReference type="GO" id="GO:0005886">
    <property type="term" value="C:plasma membrane"/>
    <property type="evidence" value="ECO:0007669"/>
    <property type="project" value="UniProtKB-SubCell"/>
</dbReference>
<dbReference type="PROSITE" id="PS50850">
    <property type="entry name" value="MFS"/>
    <property type="match status" value="1"/>
</dbReference>
<name>T1GMA2_MEGSC</name>
<proteinExistence type="inferred from homology"/>